<dbReference type="EMBL" id="BSXT01000519">
    <property type="protein sequence ID" value="GMF29184.1"/>
    <property type="molecule type" value="Genomic_DNA"/>
</dbReference>
<reference evidence="2" key="1">
    <citation type="submission" date="2023-04" db="EMBL/GenBank/DDBJ databases">
        <title>Phytophthora fragariaefolia NBRC 109709.</title>
        <authorList>
            <person name="Ichikawa N."/>
            <person name="Sato H."/>
            <person name="Tonouchi N."/>
        </authorList>
    </citation>
    <scope>NUCLEOTIDE SEQUENCE</scope>
    <source>
        <strain evidence="2">NBRC 109709</strain>
    </source>
</reference>
<evidence type="ECO:0000313" key="2">
    <source>
        <dbReference type="EMBL" id="GMF29184.1"/>
    </source>
</evidence>
<comment type="caution">
    <text evidence="2">The sequence shown here is derived from an EMBL/GenBank/DDBJ whole genome shotgun (WGS) entry which is preliminary data.</text>
</comment>
<feature type="region of interest" description="Disordered" evidence="1">
    <location>
        <begin position="1"/>
        <end position="78"/>
    </location>
</feature>
<evidence type="ECO:0000256" key="1">
    <source>
        <dbReference type="SAM" id="MobiDB-lite"/>
    </source>
</evidence>
<feature type="region of interest" description="Disordered" evidence="1">
    <location>
        <begin position="95"/>
        <end position="119"/>
    </location>
</feature>
<organism evidence="2 3">
    <name type="scientific">Phytophthora fragariaefolia</name>
    <dbReference type="NCBI Taxonomy" id="1490495"/>
    <lineage>
        <taxon>Eukaryota</taxon>
        <taxon>Sar</taxon>
        <taxon>Stramenopiles</taxon>
        <taxon>Oomycota</taxon>
        <taxon>Peronosporomycetes</taxon>
        <taxon>Peronosporales</taxon>
        <taxon>Peronosporaceae</taxon>
        <taxon>Phytophthora</taxon>
    </lineage>
</organism>
<accession>A0A9W6X3Q6</accession>
<keyword evidence="3" id="KW-1185">Reference proteome</keyword>
<dbReference type="AlphaFoldDB" id="A0A9W6X3Q6"/>
<sequence>MDLNAATEGIAGHQQADHLPPNDTVDMDPRKSGVSGSQSGSQLDESGTQSGSGSGKSRSQSGSGSGKSYTSHMMEPSTETPAISATLELARDGGFEVASPQKSRGRSKQTARAKKSARSKIVSIAQDDSDMDASGLSLINVGDAVNNEPTYDSTAAVLRRFKFFFYFGKKITRAPIAHKVSSLPPAKQLTPFELTRRIFRIDILGTNKTSALQKQQKNAGRANLAEKDVAVEIIGVGHYSTNTLIVMKKLASTDEKHTTRRQGGKLD</sequence>
<protein>
    <submittedName>
        <fullName evidence="2">Unnamed protein product</fullName>
    </submittedName>
</protein>
<proteinExistence type="predicted"/>
<feature type="compositionally biased region" description="Low complexity" evidence="1">
    <location>
        <begin position="32"/>
        <end position="71"/>
    </location>
</feature>
<evidence type="ECO:0000313" key="3">
    <source>
        <dbReference type="Proteomes" id="UP001165121"/>
    </source>
</evidence>
<dbReference type="Proteomes" id="UP001165121">
    <property type="component" value="Unassembled WGS sequence"/>
</dbReference>
<feature type="compositionally biased region" description="Basic residues" evidence="1">
    <location>
        <begin position="103"/>
        <end position="118"/>
    </location>
</feature>
<name>A0A9W6X3Q6_9STRA</name>
<gene>
    <name evidence="2" type="ORF">Pfra01_000619800</name>
</gene>